<reference evidence="1 2" key="1">
    <citation type="submission" date="2019-04" db="EMBL/GenBank/DDBJ databases">
        <title>An improved genome assembly and genetic linkage map for asparagus bean, Vigna unguiculata ssp. sesquipedialis.</title>
        <authorList>
            <person name="Xia Q."/>
            <person name="Zhang R."/>
            <person name="Dong Y."/>
        </authorList>
    </citation>
    <scope>NUCLEOTIDE SEQUENCE [LARGE SCALE GENOMIC DNA]</scope>
    <source>
        <tissue evidence="1">Leaf</tissue>
    </source>
</reference>
<dbReference type="Proteomes" id="UP000501690">
    <property type="component" value="Linkage Group LG8"/>
</dbReference>
<accession>A0A4D6MUW1</accession>
<organism evidence="1 2">
    <name type="scientific">Vigna unguiculata</name>
    <name type="common">Cowpea</name>
    <dbReference type="NCBI Taxonomy" id="3917"/>
    <lineage>
        <taxon>Eukaryota</taxon>
        <taxon>Viridiplantae</taxon>
        <taxon>Streptophyta</taxon>
        <taxon>Embryophyta</taxon>
        <taxon>Tracheophyta</taxon>
        <taxon>Spermatophyta</taxon>
        <taxon>Magnoliopsida</taxon>
        <taxon>eudicotyledons</taxon>
        <taxon>Gunneridae</taxon>
        <taxon>Pentapetalae</taxon>
        <taxon>rosids</taxon>
        <taxon>fabids</taxon>
        <taxon>Fabales</taxon>
        <taxon>Fabaceae</taxon>
        <taxon>Papilionoideae</taxon>
        <taxon>50 kb inversion clade</taxon>
        <taxon>NPAAA clade</taxon>
        <taxon>indigoferoid/millettioid clade</taxon>
        <taxon>Phaseoleae</taxon>
        <taxon>Vigna</taxon>
    </lineage>
</organism>
<sequence>MTLGEVNRANCEHIVKQQNVNNYFLLGYAKKFSESCISRASKQPEVSVDRVSQNWPRLIHGEASDTVSCRCPSRLHVCVRFGSGKRRPTTVSEHHRF</sequence>
<dbReference type="EMBL" id="CP039352">
    <property type="protein sequence ID" value="QCE03687.1"/>
    <property type="molecule type" value="Genomic_DNA"/>
</dbReference>
<proteinExistence type="predicted"/>
<evidence type="ECO:0000313" key="2">
    <source>
        <dbReference type="Proteomes" id="UP000501690"/>
    </source>
</evidence>
<name>A0A4D6MUW1_VIGUN</name>
<gene>
    <name evidence="1" type="ORF">DEO72_LG8g1712</name>
</gene>
<keyword evidence="2" id="KW-1185">Reference proteome</keyword>
<protein>
    <submittedName>
        <fullName evidence="1">Uncharacterized protein</fullName>
    </submittedName>
</protein>
<dbReference type="AlphaFoldDB" id="A0A4D6MUW1"/>
<evidence type="ECO:0000313" key="1">
    <source>
        <dbReference type="EMBL" id="QCE03687.1"/>
    </source>
</evidence>